<evidence type="ECO:0000256" key="3">
    <source>
        <dbReference type="ARBA" id="ARBA00022475"/>
    </source>
</evidence>
<evidence type="ECO:0000256" key="7">
    <source>
        <dbReference type="SAM" id="Phobius"/>
    </source>
</evidence>
<dbReference type="SUPFAM" id="SSF103473">
    <property type="entry name" value="MFS general substrate transporter"/>
    <property type="match status" value="1"/>
</dbReference>
<name>A0ABW3M3D4_9PSEU</name>
<protein>
    <submittedName>
        <fullName evidence="9">MFS transporter</fullName>
    </submittedName>
</protein>
<keyword evidence="3" id="KW-1003">Cell membrane</keyword>
<dbReference type="EMBL" id="JBHTIS010000215">
    <property type="protein sequence ID" value="MFD1045137.1"/>
    <property type="molecule type" value="Genomic_DNA"/>
</dbReference>
<sequence length="359" mass="36304">MTVRTRVAFGVLGAVQVTLIAGITALSVALPAIRHDLGLTAAEVALVSSAYGIAFAGLLLLGGRIADLYGHRRVLVVGIALFVGGSVVVMVAGNLVVMVGARFVQGMGAAGAAPAAMALLHDVFPDPAARDRARAVWGGLAGIGATSGILLSGVVTSLLSWRWVLVLPVVVAVAAALVASRVVPVGGPVVRARLDVPGAVLATVGLSLVSGGLLETAWLPTGFGVGAVVALVLVERKRAAPLVPRSLLGRWSALGAILVTAGVMASTMFMLSLYFQEVRGFTPLWTAIAFLPFGAVQIVVGARAGAVAERFGIRVVTVTGLLIAAGGVGVLTWIDESSPYVGLPLVGLVVLAVGVALDQ</sequence>
<feature type="transmembrane region" description="Helical" evidence="7">
    <location>
        <begin position="281"/>
        <end position="300"/>
    </location>
</feature>
<feature type="domain" description="Major facilitator superfamily (MFS) profile" evidence="8">
    <location>
        <begin position="2"/>
        <end position="359"/>
    </location>
</feature>
<feature type="transmembrane region" description="Helical" evidence="7">
    <location>
        <begin position="312"/>
        <end position="334"/>
    </location>
</feature>
<keyword evidence="2" id="KW-0813">Transport</keyword>
<feature type="transmembrane region" description="Helical" evidence="7">
    <location>
        <begin position="74"/>
        <end position="97"/>
    </location>
</feature>
<feature type="transmembrane region" description="Helical" evidence="7">
    <location>
        <begin position="161"/>
        <end position="180"/>
    </location>
</feature>
<feature type="transmembrane region" description="Helical" evidence="7">
    <location>
        <begin position="136"/>
        <end position="155"/>
    </location>
</feature>
<evidence type="ECO:0000313" key="10">
    <source>
        <dbReference type="Proteomes" id="UP001597045"/>
    </source>
</evidence>
<feature type="transmembrane region" description="Helical" evidence="7">
    <location>
        <begin position="39"/>
        <end position="62"/>
    </location>
</feature>
<feature type="transmembrane region" description="Helical" evidence="7">
    <location>
        <begin position="7"/>
        <end position="33"/>
    </location>
</feature>
<dbReference type="InterPro" id="IPR036259">
    <property type="entry name" value="MFS_trans_sf"/>
</dbReference>
<comment type="subcellular location">
    <subcellularLocation>
        <location evidence="1">Cell membrane</location>
        <topology evidence="1">Multi-pass membrane protein</topology>
    </subcellularLocation>
</comment>
<dbReference type="Gene3D" id="1.20.1720.10">
    <property type="entry name" value="Multidrug resistance protein D"/>
    <property type="match status" value="1"/>
</dbReference>
<evidence type="ECO:0000256" key="4">
    <source>
        <dbReference type="ARBA" id="ARBA00022692"/>
    </source>
</evidence>
<organism evidence="9 10">
    <name type="scientific">Kibdelosporangium lantanae</name>
    <dbReference type="NCBI Taxonomy" id="1497396"/>
    <lineage>
        <taxon>Bacteria</taxon>
        <taxon>Bacillati</taxon>
        <taxon>Actinomycetota</taxon>
        <taxon>Actinomycetes</taxon>
        <taxon>Pseudonocardiales</taxon>
        <taxon>Pseudonocardiaceae</taxon>
        <taxon>Kibdelosporangium</taxon>
    </lineage>
</organism>
<keyword evidence="4 7" id="KW-0812">Transmembrane</keyword>
<gene>
    <name evidence="9" type="ORF">ACFQ1S_05800</name>
</gene>
<keyword evidence="5 7" id="KW-1133">Transmembrane helix</keyword>
<dbReference type="PROSITE" id="PS50850">
    <property type="entry name" value="MFS"/>
    <property type="match status" value="1"/>
</dbReference>
<accession>A0ABW3M3D4</accession>
<evidence type="ECO:0000259" key="8">
    <source>
        <dbReference type="PROSITE" id="PS50850"/>
    </source>
</evidence>
<dbReference type="Gene3D" id="1.20.1250.20">
    <property type="entry name" value="MFS general substrate transporter like domains"/>
    <property type="match status" value="1"/>
</dbReference>
<keyword evidence="10" id="KW-1185">Reference proteome</keyword>
<comment type="caution">
    <text evidence="9">The sequence shown here is derived from an EMBL/GenBank/DDBJ whole genome shotgun (WGS) entry which is preliminary data.</text>
</comment>
<evidence type="ECO:0000256" key="5">
    <source>
        <dbReference type="ARBA" id="ARBA00022989"/>
    </source>
</evidence>
<feature type="transmembrane region" description="Helical" evidence="7">
    <location>
        <begin position="254"/>
        <end position="275"/>
    </location>
</feature>
<proteinExistence type="predicted"/>
<feature type="transmembrane region" description="Helical" evidence="7">
    <location>
        <begin position="340"/>
        <end position="357"/>
    </location>
</feature>
<evidence type="ECO:0000256" key="1">
    <source>
        <dbReference type="ARBA" id="ARBA00004651"/>
    </source>
</evidence>
<evidence type="ECO:0000256" key="2">
    <source>
        <dbReference type="ARBA" id="ARBA00022448"/>
    </source>
</evidence>
<dbReference type="InterPro" id="IPR011701">
    <property type="entry name" value="MFS"/>
</dbReference>
<feature type="transmembrane region" description="Helical" evidence="7">
    <location>
        <begin position="217"/>
        <end position="234"/>
    </location>
</feature>
<dbReference type="PANTHER" id="PTHR42718">
    <property type="entry name" value="MAJOR FACILITATOR SUPERFAMILY MULTIDRUG TRANSPORTER MFSC"/>
    <property type="match status" value="1"/>
</dbReference>
<dbReference type="PANTHER" id="PTHR42718:SF46">
    <property type="entry name" value="BLR6921 PROTEIN"/>
    <property type="match status" value="1"/>
</dbReference>
<dbReference type="Pfam" id="PF07690">
    <property type="entry name" value="MFS_1"/>
    <property type="match status" value="1"/>
</dbReference>
<keyword evidence="6 7" id="KW-0472">Membrane</keyword>
<evidence type="ECO:0000256" key="6">
    <source>
        <dbReference type="ARBA" id="ARBA00023136"/>
    </source>
</evidence>
<evidence type="ECO:0000313" key="9">
    <source>
        <dbReference type="EMBL" id="MFD1045137.1"/>
    </source>
</evidence>
<reference evidence="10" key="1">
    <citation type="journal article" date="2019" name="Int. J. Syst. Evol. Microbiol.">
        <title>The Global Catalogue of Microorganisms (GCM) 10K type strain sequencing project: providing services to taxonomists for standard genome sequencing and annotation.</title>
        <authorList>
            <consortium name="The Broad Institute Genomics Platform"/>
            <consortium name="The Broad Institute Genome Sequencing Center for Infectious Disease"/>
            <person name="Wu L."/>
            <person name="Ma J."/>
        </authorList>
    </citation>
    <scope>NUCLEOTIDE SEQUENCE [LARGE SCALE GENOMIC DNA]</scope>
    <source>
        <strain evidence="10">JCM 31486</strain>
    </source>
</reference>
<dbReference type="Proteomes" id="UP001597045">
    <property type="component" value="Unassembled WGS sequence"/>
</dbReference>
<dbReference type="InterPro" id="IPR020846">
    <property type="entry name" value="MFS_dom"/>
</dbReference>